<reference evidence="4" key="1">
    <citation type="submission" date="2021-11" db="EMBL/GenBank/DDBJ databases">
        <title>Clostridia strains as spoilage organisms.</title>
        <authorList>
            <person name="Wambui J."/>
            <person name="Stevens M.J.A."/>
            <person name="Stephan R."/>
        </authorList>
    </citation>
    <scope>NUCLEOTIDE SEQUENCE</scope>
    <source>
        <strain evidence="4">CF009</strain>
    </source>
</reference>
<dbReference type="GO" id="GO:0016616">
    <property type="term" value="F:oxidoreductase activity, acting on the CH-OH group of donors, NAD or NADP as acceptor"/>
    <property type="evidence" value="ECO:0007669"/>
    <property type="project" value="TreeGrafter"/>
</dbReference>
<dbReference type="InterPro" id="IPR013118">
    <property type="entry name" value="Mannitol_DH_C"/>
</dbReference>
<feature type="domain" description="Mannitol dehydrogenase C-terminal" evidence="3">
    <location>
        <begin position="318"/>
        <end position="504"/>
    </location>
</feature>
<dbReference type="Proteomes" id="UP001164733">
    <property type="component" value="Chromosome"/>
</dbReference>
<dbReference type="AlphaFoldDB" id="A0AA47EHL0"/>
<dbReference type="InterPro" id="IPR050988">
    <property type="entry name" value="Mannitol_DH/Oxidoreductase"/>
</dbReference>
<evidence type="ECO:0000259" key="2">
    <source>
        <dbReference type="Pfam" id="PF01232"/>
    </source>
</evidence>
<evidence type="ECO:0000313" key="4">
    <source>
        <dbReference type="EMBL" id="WAG58803.1"/>
    </source>
</evidence>
<dbReference type="Pfam" id="PF01232">
    <property type="entry name" value="Mannitol_dh"/>
    <property type="match status" value="1"/>
</dbReference>
<evidence type="ECO:0000256" key="1">
    <source>
        <dbReference type="ARBA" id="ARBA00023002"/>
    </source>
</evidence>
<organism evidence="4 5">
    <name type="scientific">Clostridium estertheticum</name>
    <dbReference type="NCBI Taxonomy" id="238834"/>
    <lineage>
        <taxon>Bacteria</taxon>
        <taxon>Bacillati</taxon>
        <taxon>Bacillota</taxon>
        <taxon>Clostridia</taxon>
        <taxon>Eubacteriales</taxon>
        <taxon>Clostridiaceae</taxon>
        <taxon>Clostridium</taxon>
    </lineage>
</organism>
<dbReference type="PANTHER" id="PTHR43362">
    <property type="entry name" value="MANNITOL DEHYDROGENASE DSF1-RELATED"/>
    <property type="match status" value="1"/>
</dbReference>
<evidence type="ECO:0000259" key="3">
    <source>
        <dbReference type="Pfam" id="PF08125"/>
    </source>
</evidence>
<name>A0AA47EHL0_9CLOT</name>
<keyword evidence="1" id="KW-0560">Oxidoreductase</keyword>
<dbReference type="EMBL" id="CP086239">
    <property type="protein sequence ID" value="WAG58803.1"/>
    <property type="molecule type" value="Genomic_DNA"/>
</dbReference>
<accession>A0AA47EHL0</accession>
<dbReference type="RefSeq" id="WP_216122027.1">
    <property type="nucleotide sequence ID" value="NZ_CP086239.1"/>
</dbReference>
<protein>
    <submittedName>
        <fullName evidence="4">Mannitol dehydrogenase family protein</fullName>
    </submittedName>
</protein>
<sequence>MKQINLELNKSSIKKVEGWKKAGIELPEFDFDNMSSLTSENPTWVHFGAGNIFRGFIAVLQQTLLNSGIADTGIVAVEGYDYEIIDKIYIPYDNLSLLVTMKPDGSLDKKVIGSIGESLVCDYSREDEWKRLQTIFTKASLSMVSFTITEKGYSIKNISQEDVADGLKHPRSVIAKVASLMYGRYKTLELPIALVSMDNCSHNGEKLYNAINSIVEKWANDGLVEKGFLKYINNPDKVSFPWSMIDKITPRPSDSVKKTLNLSGFDSTDIVITKGNTYIAPFVNAEGPQYLVLEDSFPNGRMPLEKAGVFFTDRETVERVEKMKVCTCLNPLHTALAIFGCLLGFNLIADEMKDPALKKLVENIGYIEGMPVVVNPKIFNPEDFIKEVIEVRLPNPYIPDTPQRIVSDTSQKIGIRFGETIKSYIEREDLDPKSLKYIPLAIAGWCRYLMAKDDNGKEMELSPDPLLNKLKAYVSDIKLSETENVGNKLKPILSNEEIFGLNLYTIGLGEKVENYFNEMIAGVGTVRLTLNKYVNCK</sequence>
<dbReference type="PANTHER" id="PTHR43362:SF1">
    <property type="entry name" value="MANNITOL DEHYDROGENASE 2-RELATED"/>
    <property type="match status" value="1"/>
</dbReference>
<proteinExistence type="predicted"/>
<dbReference type="InterPro" id="IPR013131">
    <property type="entry name" value="Mannitol_DH_N"/>
</dbReference>
<evidence type="ECO:0000313" key="5">
    <source>
        <dbReference type="Proteomes" id="UP001164733"/>
    </source>
</evidence>
<gene>
    <name evidence="4" type="ORF">LL038_14185</name>
</gene>
<dbReference type="Pfam" id="PF08125">
    <property type="entry name" value="Mannitol_dh_C"/>
    <property type="match status" value="1"/>
</dbReference>
<feature type="domain" description="Mannitol dehydrogenase N-terminal" evidence="2">
    <location>
        <begin position="45"/>
        <end position="260"/>
    </location>
</feature>